<evidence type="ECO:0000313" key="1">
    <source>
        <dbReference type="EMBL" id="KAK3701181.1"/>
    </source>
</evidence>
<protein>
    <submittedName>
        <fullName evidence="1">Uncharacterized protein</fullName>
    </submittedName>
</protein>
<comment type="caution">
    <text evidence="1">The sequence shown here is derived from an EMBL/GenBank/DDBJ whole genome shotgun (WGS) entry which is preliminary data.</text>
</comment>
<dbReference type="Proteomes" id="UP001283361">
    <property type="component" value="Unassembled WGS sequence"/>
</dbReference>
<keyword evidence="2" id="KW-1185">Reference proteome</keyword>
<dbReference type="AlphaFoldDB" id="A0AAE1CJS1"/>
<gene>
    <name evidence="1" type="ORF">RRG08_029652</name>
</gene>
<proteinExistence type="predicted"/>
<reference evidence="1" key="1">
    <citation type="journal article" date="2023" name="G3 (Bethesda)">
        <title>A reference genome for the long-term kleptoplast-retaining sea slug Elysia crispata morphotype clarki.</title>
        <authorList>
            <person name="Eastman K.E."/>
            <person name="Pendleton A.L."/>
            <person name="Shaikh M.A."/>
            <person name="Suttiyut T."/>
            <person name="Ogas R."/>
            <person name="Tomko P."/>
            <person name="Gavelis G."/>
            <person name="Widhalm J.R."/>
            <person name="Wisecaver J.H."/>
        </authorList>
    </citation>
    <scope>NUCLEOTIDE SEQUENCE</scope>
    <source>
        <strain evidence="1">ECLA1</strain>
    </source>
</reference>
<sequence>MFRAWQRRTNSMCSASVRQDVCEPGTRVKVQMAGLSGRRQESYKRANVRDCDKDAHKDAAGLRAPIVAVLWVLIDVQCSGISKDF</sequence>
<accession>A0AAE1CJS1</accession>
<name>A0AAE1CJS1_9GAST</name>
<organism evidence="1 2">
    <name type="scientific">Elysia crispata</name>
    <name type="common">lettuce slug</name>
    <dbReference type="NCBI Taxonomy" id="231223"/>
    <lineage>
        <taxon>Eukaryota</taxon>
        <taxon>Metazoa</taxon>
        <taxon>Spiralia</taxon>
        <taxon>Lophotrochozoa</taxon>
        <taxon>Mollusca</taxon>
        <taxon>Gastropoda</taxon>
        <taxon>Heterobranchia</taxon>
        <taxon>Euthyneura</taxon>
        <taxon>Panpulmonata</taxon>
        <taxon>Sacoglossa</taxon>
        <taxon>Placobranchoidea</taxon>
        <taxon>Plakobranchidae</taxon>
        <taxon>Elysia</taxon>
    </lineage>
</organism>
<dbReference type="EMBL" id="JAWDGP010007897">
    <property type="protein sequence ID" value="KAK3701181.1"/>
    <property type="molecule type" value="Genomic_DNA"/>
</dbReference>
<evidence type="ECO:0000313" key="2">
    <source>
        <dbReference type="Proteomes" id="UP001283361"/>
    </source>
</evidence>